<evidence type="ECO:0000256" key="6">
    <source>
        <dbReference type="ARBA" id="ARBA00035137"/>
    </source>
</evidence>
<dbReference type="GO" id="GO:0005763">
    <property type="term" value="C:mitochondrial small ribosomal subunit"/>
    <property type="evidence" value="ECO:0007669"/>
    <property type="project" value="InterPro"/>
</dbReference>
<dbReference type="RefSeq" id="XP_007763558.1">
    <property type="nucleotide sequence ID" value="XM_007765368.1"/>
</dbReference>
<evidence type="ECO:0000256" key="4">
    <source>
        <dbReference type="ARBA" id="ARBA00023128"/>
    </source>
</evidence>
<accession>A0A5M3N6P5</accession>
<evidence type="ECO:0000313" key="9">
    <source>
        <dbReference type="EMBL" id="EIW86897.1"/>
    </source>
</evidence>
<dbReference type="OrthoDB" id="5542239at2759"/>
<evidence type="ECO:0000256" key="1">
    <source>
        <dbReference type="ARBA" id="ARBA00004173"/>
    </source>
</evidence>
<dbReference type="KEGG" id="cput:CONPUDRAFT_148942"/>
<evidence type="ECO:0000256" key="5">
    <source>
        <dbReference type="ARBA" id="ARBA00023274"/>
    </source>
</evidence>
<feature type="compositionally biased region" description="Basic and acidic residues" evidence="8">
    <location>
        <begin position="48"/>
        <end position="59"/>
    </location>
</feature>
<name>A0A5M3N6P5_CONPW</name>
<evidence type="ECO:0000313" key="10">
    <source>
        <dbReference type="Proteomes" id="UP000053558"/>
    </source>
</evidence>
<dbReference type="Pfam" id="PF13741">
    <property type="entry name" value="MRP-S25"/>
    <property type="match status" value="1"/>
</dbReference>
<dbReference type="InterPro" id="IPR016939">
    <property type="entry name" value="Ribosomal_mS23_fun"/>
</dbReference>
<evidence type="ECO:0000256" key="3">
    <source>
        <dbReference type="ARBA" id="ARBA00022980"/>
    </source>
</evidence>
<comment type="similarity">
    <text evidence="2">Belongs to the mitochondrion-specific ribosomal protein mS23 family.</text>
</comment>
<dbReference type="PANTHER" id="PTHR37799">
    <property type="entry name" value="37S RIBOSOMAL PROTEIN S25, MITOCHONDRIAL"/>
    <property type="match status" value="1"/>
</dbReference>
<dbReference type="AlphaFoldDB" id="A0A5M3N6P5"/>
<feature type="region of interest" description="Disordered" evidence="8">
    <location>
        <begin position="271"/>
        <end position="295"/>
    </location>
</feature>
<sequence length="295" mass="33898">MVRRIASQVHKQAARLMRVGYLKQEPVWFQAVLDHPPLSLPPKAPPARPDHERKLERRRINPSTTLRPPKNSPLPIFYLEDEVRRQFFRDHPFESFRAISLVEDANVESEHPIQGKEWTRLRQRGRNPSAEDAIRFAVNLHQNHDMSLSSAYARAVAQFRSLRAEHEAATSAAKMEAEAYGTIFPSETDRSFEKEEKQLYSEADQKALDRGALIAQKRWKAILDVQSGMGGWSRGQDYMSLWQQGVRPSFTQVPDGALGTSEMLQEEERLKIQAERSSRPPVDQVDFMGVRRTTQ</sequence>
<organism evidence="9 10">
    <name type="scientific">Coniophora puteana (strain RWD-64-598)</name>
    <name type="common">Brown rot fungus</name>
    <dbReference type="NCBI Taxonomy" id="741705"/>
    <lineage>
        <taxon>Eukaryota</taxon>
        <taxon>Fungi</taxon>
        <taxon>Dikarya</taxon>
        <taxon>Basidiomycota</taxon>
        <taxon>Agaricomycotina</taxon>
        <taxon>Agaricomycetes</taxon>
        <taxon>Agaricomycetidae</taxon>
        <taxon>Boletales</taxon>
        <taxon>Coniophorineae</taxon>
        <taxon>Coniophoraceae</taxon>
        <taxon>Coniophora</taxon>
    </lineage>
</organism>
<evidence type="ECO:0000256" key="7">
    <source>
        <dbReference type="ARBA" id="ARBA00035421"/>
    </source>
</evidence>
<protein>
    <recommendedName>
        <fullName evidence="6">Small ribosomal subunit protein mS23</fullName>
    </recommendedName>
    <alternativeName>
        <fullName evidence="7">37S ribosomal protein S25, mitochondrial</fullName>
    </alternativeName>
</protein>
<keyword evidence="10" id="KW-1185">Reference proteome</keyword>
<feature type="compositionally biased region" description="Pro residues" evidence="8">
    <location>
        <begin position="38"/>
        <end position="47"/>
    </location>
</feature>
<dbReference type="EMBL" id="JH711573">
    <property type="protein sequence ID" value="EIW86897.1"/>
    <property type="molecule type" value="Genomic_DNA"/>
</dbReference>
<comment type="subcellular location">
    <subcellularLocation>
        <location evidence="1">Mitochondrion</location>
    </subcellularLocation>
</comment>
<dbReference type="OMA" id="ENWKIWA"/>
<evidence type="ECO:0000256" key="2">
    <source>
        <dbReference type="ARBA" id="ARBA00009864"/>
    </source>
</evidence>
<comment type="caution">
    <text evidence="9">The sequence shown here is derived from an EMBL/GenBank/DDBJ whole genome shotgun (WGS) entry which is preliminary data.</text>
</comment>
<dbReference type="PANTHER" id="PTHR37799:SF1">
    <property type="entry name" value="SMALL RIBOSOMAL SUBUNIT PROTEIN MS23"/>
    <property type="match status" value="1"/>
</dbReference>
<proteinExistence type="inferred from homology"/>
<keyword evidence="5" id="KW-0687">Ribonucleoprotein</keyword>
<dbReference type="GeneID" id="19202548"/>
<reference evidence="10" key="1">
    <citation type="journal article" date="2012" name="Science">
        <title>The Paleozoic origin of enzymatic lignin decomposition reconstructed from 31 fungal genomes.</title>
        <authorList>
            <person name="Floudas D."/>
            <person name="Binder M."/>
            <person name="Riley R."/>
            <person name="Barry K."/>
            <person name="Blanchette R.A."/>
            <person name="Henrissat B."/>
            <person name="Martinez A.T."/>
            <person name="Otillar R."/>
            <person name="Spatafora J.W."/>
            <person name="Yadav J.S."/>
            <person name="Aerts A."/>
            <person name="Benoit I."/>
            <person name="Boyd A."/>
            <person name="Carlson A."/>
            <person name="Copeland A."/>
            <person name="Coutinho P.M."/>
            <person name="de Vries R.P."/>
            <person name="Ferreira P."/>
            <person name="Findley K."/>
            <person name="Foster B."/>
            <person name="Gaskell J."/>
            <person name="Glotzer D."/>
            <person name="Gorecki P."/>
            <person name="Heitman J."/>
            <person name="Hesse C."/>
            <person name="Hori C."/>
            <person name="Igarashi K."/>
            <person name="Jurgens J.A."/>
            <person name="Kallen N."/>
            <person name="Kersten P."/>
            <person name="Kohler A."/>
            <person name="Kuees U."/>
            <person name="Kumar T.K.A."/>
            <person name="Kuo A."/>
            <person name="LaButti K."/>
            <person name="Larrondo L.F."/>
            <person name="Lindquist E."/>
            <person name="Ling A."/>
            <person name="Lombard V."/>
            <person name="Lucas S."/>
            <person name="Lundell T."/>
            <person name="Martin R."/>
            <person name="McLaughlin D.J."/>
            <person name="Morgenstern I."/>
            <person name="Morin E."/>
            <person name="Murat C."/>
            <person name="Nagy L.G."/>
            <person name="Nolan M."/>
            <person name="Ohm R.A."/>
            <person name="Patyshakuliyeva A."/>
            <person name="Rokas A."/>
            <person name="Ruiz-Duenas F.J."/>
            <person name="Sabat G."/>
            <person name="Salamov A."/>
            <person name="Samejima M."/>
            <person name="Schmutz J."/>
            <person name="Slot J.C."/>
            <person name="St John F."/>
            <person name="Stenlid J."/>
            <person name="Sun H."/>
            <person name="Sun S."/>
            <person name="Syed K."/>
            <person name="Tsang A."/>
            <person name="Wiebenga A."/>
            <person name="Young D."/>
            <person name="Pisabarro A."/>
            <person name="Eastwood D.C."/>
            <person name="Martin F."/>
            <person name="Cullen D."/>
            <person name="Grigoriev I.V."/>
            <person name="Hibbett D.S."/>
        </authorList>
    </citation>
    <scope>NUCLEOTIDE SEQUENCE [LARGE SCALE GENOMIC DNA]</scope>
    <source>
        <strain evidence="10">RWD-64-598 SS2</strain>
    </source>
</reference>
<keyword evidence="3" id="KW-0689">Ribosomal protein</keyword>
<feature type="region of interest" description="Disordered" evidence="8">
    <location>
        <begin position="38"/>
        <end position="72"/>
    </location>
</feature>
<dbReference type="GO" id="GO:0003735">
    <property type="term" value="F:structural constituent of ribosome"/>
    <property type="evidence" value="ECO:0007669"/>
    <property type="project" value="InterPro"/>
</dbReference>
<evidence type="ECO:0000256" key="8">
    <source>
        <dbReference type="SAM" id="MobiDB-lite"/>
    </source>
</evidence>
<gene>
    <name evidence="9" type="ORF">CONPUDRAFT_148942</name>
</gene>
<keyword evidence="4" id="KW-0496">Mitochondrion</keyword>
<dbReference type="Proteomes" id="UP000053558">
    <property type="component" value="Unassembled WGS sequence"/>
</dbReference>